<dbReference type="SUPFAM" id="SSF53383">
    <property type="entry name" value="PLP-dependent transferases"/>
    <property type="match status" value="1"/>
</dbReference>
<organism evidence="7 8">
    <name type="scientific">Kordiimonas lacus</name>
    <dbReference type="NCBI Taxonomy" id="637679"/>
    <lineage>
        <taxon>Bacteria</taxon>
        <taxon>Pseudomonadati</taxon>
        <taxon>Pseudomonadota</taxon>
        <taxon>Alphaproteobacteria</taxon>
        <taxon>Kordiimonadales</taxon>
        <taxon>Kordiimonadaceae</taxon>
        <taxon>Kordiimonas</taxon>
    </lineage>
</organism>
<evidence type="ECO:0000313" key="8">
    <source>
        <dbReference type="Proteomes" id="UP000183685"/>
    </source>
</evidence>
<dbReference type="InterPro" id="IPR005814">
    <property type="entry name" value="Aminotrans_3"/>
</dbReference>
<dbReference type="InterPro" id="IPR015421">
    <property type="entry name" value="PyrdxlP-dep_Trfase_major"/>
</dbReference>
<dbReference type="STRING" id="637679.GCA_001550055_02368"/>
<keyword evidence="3" id="KW-0032">Aminotransferase</keyword>
<dbReference type="GO" id="GO:0008483">
    <property type="term" value="F:transaminase activity"/>
    <property type="evidence" value="ECO:0007669"/>
    <property type="project" value="UniProtKB-KW"/>
</dbReference>
<dbReference type="FunFam" id="3.40.640.10:FF:000014">
    <property type="entry name" value="Adenosylmethionine-8-amino-7-oxononanoate aminotransferase, probable"/>
    <property type="match status" value="1"/>
</dbReference>
<evidence type="ECO:0000256" key="1">
    <source>
        <dbReference type="ARBA" id="ARBA00001933"/>
    </source>
</evidence>
<evidence type="ECO:0000256" key="4">
    <source>
        <dbReference type="ARBA" id="ARBA00022679"/>
    </source>
</evidence>
<dbReference type="PIRSF" id="PIRSF000521">
    <property type="entry name" value="Transaminase_4ab_Lys_Orn"/>
    <property type="match status" value="1"/>
</dbReference>
<comment type="similarity">
    <text evidence="2 6">Belongs to the class-III pyridoxal-phosphate-dependent aminotransferase family.</text>
</comment>
<dbReference type="Gene3D" id="3.90.1150.10">
    <property type="entry name" value="Aspartate Aminotransferase, domain 1"/>
    <property type="match status" value="1"/>
</dbReference>
<comment type="cofactor">
    <cofactor evidence="1">
        <name>pyridoxal 5'-phosphate</name>
        <dbReference type="ChEBI" id="CHEBI:597326"/>
    </cofactor>
</comment>
<evidence type="ECO:0000256" key="3">
    <source>
        <dbReference type="ARBA" id="ARBA00022576"/>
    </source>
</evidence>
<dbReference type="GO" id="GO:0030170">
    <property type="term" value="F:pyridoxal phosphate binding"/>
    <property type="evidence" value="ECO:0007669"/>
    <property type="project" value="InterPro"/>
</dbReference>
<dbReference type="SMR" id="A0A1G7FD86"/>
<dbReference type="InterPro" id="IPR015424">
    <property type="entry name" value="PyrdxlP-dep_Trfase"/>
</dbReference>
<dbReference type="NCBIfam" id="NF005684">
    <property type="entry name" value="PRK07482.1"/>
    <property type="match status" value="1"/>
</dbReference>
<proteinExistence type="inferred from homology"/>
<protein>
    <submittedName>
        <fullName evidence="7">L-2,4-diaminobutyrate transaminase</fullName>
    </submittedName>
</protein>
<dbReference type="PANTHER" id="PTHR43094">
    <property type="entry name" value="AMINOTRANSFERASE"/>
    <property type="match status" value="1"/>
</dbReference>
<dbReference type="OrthoDB" id="9801834at2"/>
<reference evidence="7 8" key="1">
    <citation type="submission" date="2016-10" db="EMBL/GenBank/DDBJ databases">
        <authorList>
            <person name="de Groot N.N."/>
        </authorList>
    </citation>
    <scope>NUCLEOTIDE SEQUENCE [LARGE SCALE GENOMIC DNA]</scope>
    <source>
        <strain evidence="7 8">CGMCC 1.9109</strain>
    </source>
</reference>
<keyword evidence="5 6" id="KW-0663">Pyridoxal phosphate</keyword>
<dbReference type="InterPro" id="IPR049704">
    <property type="entry name" value="Aminotrans_3_PPA_site"/>
</dbReference>
<evidence type="ECO:0000313" key="7">
    <source>
        <dbReference type="EMBL" id="SDE73794.1"/>
    </source>
</evidence>
<evidence type="ECO:0000256" key="5">
    <source>
        <dbReference type="ARBA" id="ARBA00022898"/>
    </source>
</evidence>
<evidence type="ECO:0000256" key="2">
    <source>
        <dbReference type="ARBA" id="ARBA00008954"/>
    </source>
</evidence>
<dbReference type="AlphaFoldDB" id="A0A1G7FD86"/>
<dbReference type="GO" id="GO:0005829">
    <property type="term" value="C:cytosol"/>
    <property type="evidence" value="ECO:0007669"/>
    <property type="project" value="TreeGrafter"/>
</dbReference>
<sequence>MTTINDLDRKTLVHPFTDLAAHDTGASPSRVVKRGKGIRIYDTDGTELVDAFSGLYCVNIGYGNEAVADAIAAQARELAYYHAYAGHGSEPSIKLSEEILNWYGPGMARVFYGLSGSDANETQAKIVWYYNNVLGRPEKKKIISRLRGYHGATVISGSMTGLPFYHTAFDMPCGPILHTTNPHHYFEAEPGMTETEFSKKCAADLEKMILDEGPETVAAFIGEPMLGTGGIITPPENYWQEIQAVLNKYDILLIADEVVCGFGRTGENFGSHLYGMKPDLITIAKGLTSAYLPLSGSIVGDKVWNVLKEGSEKFGPFSHGYTYTAHPLCAAAGLANLNVLKEQNIVANARDVGAYFNAELRKAFSQHPLVGEVRGQGMLGAIEFVADRGKKERFDPALKVGARMSAAALKRGIIARAMPHGDILGFAPPLITTKGDVDHIVRNVVDGLNEVSDGLVREGVKVA</sequence>
<dbReference type="NCBIfam" id="NF004767">
    <property type="entry name" value="PRK06105.1"/>
    <property type="match status" value="1"/>
</dbReference>
<gene>
    <name evidence="7" type="ORF">SAMN04488071_3692</name>
</gene>
<dbReference type="Pfam" id="PF00202">
    <property type="entry name" value="Aminotran_3"/>
    <property type="match status" value="1"/>
</dbReference>
<keyword evidence="8" id="KW-1185">Reference proteome</keyword>
<dbReference type="Gene3D" id="3.40.640.10">
    <property type="entry name" value="Type I PLP-dependent aspartate aminotransferase-like (Major domain)"/>
    <property type="match status" value="1"/>
</dbReference>
<dbReference type="PROSITE" id="PS00600">
    <property type="entry name" value="AA_TRANSFER_CLASS_3"/>
    <property type="match status" value="1"/>
</dbReference>
<keyword evidence="4" id="KW-0808">Transferase</keyword>
<dbReference type="InterPro" id="IPR015422">
    <property type="entry name" value="PyrdxlP-dep_Trfase_small"/>
</dbReference>
<dbReference type="Proteomes" id="UP000183685">
    <property type="component" value="Unassembled WGS sequence"/>
</dbReference>
<dbReference type="PANTHER" id="PTHR43094:SF1">
    <property type="entry name" value="AMINOTRANSFERASE CLASS-III"/>
    <property type="match status" value="1"/>
</dbReference>
<accession>A0A1G7FD86</accession>
<name>A0A1G7FD86_9PROT</name>
<evidence type="ECO:0000256" key="6">
    <source>
        <dbReference type="RuleBase" id="RU003560"/>
    </source>
</evidence>
<dbReference type="RefSeq" id="WP_068305296.1">
    <property type="nucleotide sequence ID" value="NZ_FNAK01000010.1"/>
</dbReference>
<dbReference type="CDD" id="cd00610">
    <property type="entry name" value="OAT_like"/>
    <property type="match status" value="1"/>
</dbReference>
<dbReference type="EMBL" id="FNAK01000010">
    <property type="protein sequence ID" value="SDE73794.1"/>
    <property type="molecule type" value="Genomic_DNA"/>
</dbReference>